<accession>A0A5B7JYI9</accession>
<proteinExistence type="predicted"/>
<reference evidence="1 2" key="1">
    <citation type="submission" date="2019-05" db="EMBL/GenBank/DDBJ databases">
        <title>Another draft genome of Portunus trituberculatus and its Hox gene families provides insights of decapod evolution.</title>
        <authorList>
            <person name="Jeong J.-H."/>
            <person name="Song I."/>
            <person name="Kim S."/>
            <person name="Choi T."/>
            <person name="Kim D."/>
            <person name="Ryu S."/>
            <person name="Kim W."/>
        </authorList>
    </citation>
    <scope>NUCLEOTIDE SEQUENCE [LARGE SCALE GENOMIC DNA]</scope>
    <source>
        <tissue evidence="1">Muscle</tissue>
    </source>
</reference>
<name>A0A5B7JYI9_PORTR</name>
<dbReference type="Proteomes" id="UP000324222">
    <property type="component" value="Unassembled WGS sequence"/>
</dbReference>
<gene>
    <name evidence="1" type="ORF">E2C01_093543</name>
</gene>
<comment type="caution">
    <text evidence="1">The sequence shown here is derived from an EMBL/GenBank/DDBJ whole genome shotgun (WGS) entry which is preliminary data.</text>
</comment>
<dbReference type="EMBL" id="VSRR010112971">
    <property type="protein sequence ID" value="MPC98187.1"/>
    <property type="molecule type" value="Genomic_DNA"/>
</dbReference>
<evidence type="ECO:0000313" key="1">
    <source>
        <dbReference type="EMBL" id="MPC98187.1"/>
    </source>
</evidence>
<organism evidence="1 2">
    <name type="scientific">Portunus trituberculatus</name>
    <name type="common">Swimming crab</name>
    <name type="synonym">Neptunus trituberculatus</name>
    <dbReference type="NCBI Taxonomy" id="210409"/>
    <lineage>
        <taxon>Eukaryota</taxon>
        <taxon>Metazoa</taxon>
        <taxon>Ecdysozoa</taxon>
        <taxon>Arthropoda</taxon>
        <taxon>Crustacea</taxon>
        <taxon>Multicrustacea</taxon>
        <taxon>Malacostraca</taxon>
        <taxon>Eumalacostraca</taxon>
        <taxon>Eucarida</taxon>
        <taxon>Decapoda</taxon>
        <taxon>Pleocyemata</taxon>
        <taxon>Brachyura</taxon>
        <taxon>Eubrachyura</taxon>
        <taxon>Portunoidea</taxon>
        <taxon>Portunidae</taxon>
        <taxon>Portuninae</taxon>
        <taxon>Portunus</taxon>
    </lineage>
</organism>
<keyword evidence="2" id="KW-1185">Reference proteome</keyword>
<protein>
    <submittedName>
        <fullName evidence="1">Uncharacterized protein</fullName>
    </submittedName>
</protein>
<evidence type="ECO:0000313" key="2">
    <source>
        <dbReference type="Proteomes" id="UP000324222"/>
    </source>
</evidence>
<sequence length="79" mass="8902">MWDPDRLAQCALQDDAVDPSTEYTLGYIKSNVKDFVHSSISDQLELCYHRGSGVLVFTMYVSPRAVLTPMRDTLHHTTG</sequence>
<dbReference type="AlphaFoldDB" id="A0A5B7JYI9"/>